<comment type="subcellular location">
    <subcellularLocation>
        <location evidence="1">Cell inner membrane</location>
        <topology evidence="1">Multi-pass membrane protein</topology>
    </subcellularLocation>
    <subcellularLocation>
        <location evidence="9">Cell membrane</location>
        <topology evidence="9">Multi-pass membrane protein</topology>
    </subcellularLocation>
</comment>
<feature type="domain" description="Prepilin peptidase A24 N-terminal" evidence="12">
    <location>
        <begin position="21"/>
        <end position="125"/>
    </location>
</feature>
<comment type="function">
    <text evidence="9">Plays an essential role in type IV pili and type II pseudopili formation by proteolytically removing the leader sequence from substrate proteins and subsequently monomethylating the alpha-amino group of the newly exposed N-terminal phenylalanine.</text>
</comment>
<comment type="catalytic activity">
    <reaction evidence="9">
        <text>Typically cleaves a -Gly-|-Phe- bond to release an N-terminal, basic peptide of 5-8 residues from type IV prepilin, and then N-methylates the new N-terminal amino group, the methyl donor being S-adenosyl-L-methionine.</text>
        <dbReference type="EC" id="3.4.23.43"/>
    </reaction>
</comment>
<reference evidence="13 14" key="1">
    <citation type="submission" date="2014-10" db="EMBL/GenBank/DDBJ databases">
        <title>Genome sequence of Erwinia typographi M043b.</title>
        <authorList>
            <person name="Chan K.-G."/>
            <person name="Tan W.-S."/>
        </authorList>
    </citation>
    <scope>NUCLEOTIDE SEQUENCE [LARGE SCALE GENOMIC DNA]</scope>
    <source>
        <strain evidence="13 14">M043b</strain>
    </source>
</reference>
<evidence type="ECO:0000256" key="10">
    <source>
        <dbReference type="SAM" id="Phobius"/>
    </source>
</evidence>
<keyword evidence="9" id="KW-0808">Transferase</keyword>
<keyword evidence="6 10" id="KW-1133">Transmembrane helix</keyword>
<dbReference type="GO" id="GO:0005886">
    <property type="term" value="C:plasma membrane"/>
    <property type="evidence" value="ECO:0007669"/>
    <property type="project" value="UniProtKB-SubCell"/>
</dbReference>
<dbReference type="GO" id="GO:0008168">
    <property type="term" value="F:methyltransferase activity"/>
    <property type="evidence" value="ECO:0007669"/>
    <property type="project" value="UniProtKB-KW"/>
</dbReference>
<dbReference type="InterPro" id="IPR014032">
    <property type="entry name" value="Peptidase_A24A_bac"/>
</dbReference>
<name>A0A0A4A994_9GAMM</name>
<keyword evidence="7 10" id="KW-0472">Membrane</keyword>
<dbReference type="InterPro" id="IPR050882">
    <property type="entry name" value="Prepilin_peptidase/N-MTase"/>
</dbReference>
<comment type="caution">
    <text evidence="13">The sequence shown here is derived from an EMBL/GenBank/DDBJ whole genome shotgun (WGS) entry which is preliminary data.</text>
</comment>
<protein>
    <recommendedName>
        <fullName evidence="9">Prepilin leader peptidase/N-methyltransferase</fullName>
        <ecNumber evidence="9">2.1.1.-</ecNumber>
        <ecNumber evidence="9">3.4.23.43</ecNumber>
    </recommendedName>
</protein>
<dbReference type="MEROPS" id="A24.003"/>
<accession>A0A0A4A994</accession>
<keyword evidence="9" id="KW-0489">Methyltransferase</keyword>
<dbReference type="STRING" id="371042.NG99_09585"/>
<dbReference type="GO" id="GO:0032259">
    <property type="term" value="P:methylation"/>
    <property type="evidence" value="ECO:0007669"/>
    <property type="project" value="UniProtKB-KW"/>
</dbReference>
<keyword evidence="9" id="KW-0378">Hydrolase</keyword>
<keyword evidence="9" id="KW-0511">Multifunctional enzyme</keyword>
<keyword evidence="9" id="KW-0645">Protease</keyword>
<evidence type="ECO:0000256" key="1">
    <source>
        <dbReference type="ARBA" id="ARBA00004429"/>
    </source>
</evidence>
<evidence type="ECO:0000256" key="3">
    <source>
        <dbReference type="ARBA" id="ARBA00022475"/>
    </source>
</evidence>
<sequence>MELIQEMATHLPLFWWGGLAIIGLCVGSFLNVLIYRLPIMIDRAQQANRAEPSAFTSVEAGDNAPSFDLLLPASRCPECGEPIKWQHNIPLFSWLYLRGTSHCCKKQISTGYPLTELAAMIIALLSGFLIPPGLSLLGVLIFSWLLLALAIIDGKTWLLPDALTYPLLWLGLLFNLKETFISLPDAVVGAVAGYCLLWGFNFLTSRWVNKNCMGNGDFKLTAAIAAWCGWQCLPQLLLLAALSGIISILLLRLLSGRSFKTAIPFGPGLAIAGLLQISGLIVI</sequence>
<dbReference type="EMBL" id="JRUQ01000028">
    <property type="protein sequence ID" value="KGT94393.1"/>
    <property type="molecule type" value="Genomic_DNA"/>
</dbReference>
<evidence type="ECO:0000313" key="14">
    <source>
        <dbReference type="Proteomes" id="UP000030351"/>
    </source>
</evidence>
<evidence type="ECO:0000256" key="5">
    <source>
        <dbReference type="ARBA" id="ARBA00022692"/>
    </source>
</evidence>
<dbReference type="Gene3D" id="1.20.120.1220">
    <property type="match status" value="1"/>
</dbReference>
<dbReference type="InterPro" id="IPR000045">
    <property type="entry name" value="Prepilin_IV_endopep_pep"/>
</dbReference>
<feature type="transmembrane region" description="Helical" evidence="10">
    <location>
        <begin position="263"/>
        <end position="282"/>
    </location>
</feature>
<dbReference type="RefSeq" id="WP_034891466.1">
    <property type="nucleotide sequence ID" value="NZ_JRUQ01000028.1"/>
</dbReference>
<keyword evidence="4" id="KW-0997">Cell inner membrane</keyword>
<dbReference type="PRINTS" id="PR00864">
    <property type="entry name" value="PREPILNPTASE"/>
</dbReference>
<dbReference type="PANTHER" id="PTHR30487:SF0">
    <property type="entry name" value="PREPILIN LEADER PEPTIDASE_N-METHYLTRANSFERASE-RELATED"/>
    <property type="match status" value="1"/>
</dbReference>
<keyword evidence="3" id="KW-1003">Cell membrane</keyword>
<dbReference type="eggNOG" id="COG1989">
    <property type="taxonomic scope" value="Bacteria"/>
</dbReference>
<keyword evidence="5 9" id="KW-0812">Transmembrane</keyword>
<evidence type="ECO:0000256" key="8">
    <source>
        <dbReference type="RuleBase" id="RU003793"/>
    </source>
</evidence>
<dbReference type="Pfam" id="PF06750">
    <property type="entry name" value="A24_N_bact"/>
    <property type="match status" value="1"/>
</dbReference>
<dbReference type="PANTHER" id="PTHR30487">
    <property type="entry name" value="TYPE 4 PREPILIN-LIKE PROTEINS LEADER PEPTIDE-PROCESSING ENZYME"/>
    <property type="match status" value="1"/>
</dbReference>
<dbReference type="EC" id="3.4.23.43" evidence="9"/>
<feature type="domain" description="Prepilin type IV endopeptidase peptidase" evidence="11">
    <location>
        <begin position="140"/>
        <end position="247"/>
    </location>
</feature>
<dbReference type="InterPro" id="IPR010627">
    <property type="entry name" value="Prepilin_pept_A24_N"/>
</dbReference>
<evidence type="ECO:0000259" key="11">
    <source>
        <dbReference type="Pfam" id="PF01478"/>
    </source>
</evidence>
<feature type="transmembrane region" description="Helical" evidence="10">
    <location>
        <begin position="224"/>
        <end position="251"/>
    </location>
</feature>
<feature type="transmembrane region" description="Helical" evidence="10">
    <location>
        <begin position="157"/>
        <end position="174"/>
    </location>
</feature>
<dbReference type="Pfam" id="PF01478">
    <property type="entry name" value="Peptidase_A24"/>
    <property type="match status" value="1"/>
</dbReference>
<organism evidence="13 14">
    <name type="scientific">Erwinia typographi</name>
    <dbReference type="NCBI Taxonomy" id="371042"/>
    <lineage>
        <taxon>Bacteria</taxon>
        <taxon>Pseudomonadati</taxon>
        <taxon>Pseudomonadota</taxon>
        <taxon>Gammaproteobacteria</taxon>
        <taxon>Enterobacterales</taxon>
        <taxon>Erwiniaceae</taxon>
        <taxon>Erwinia</taxon>
    </lineage>
</organism>
<dbReference type="GO" id="GO:0006465">
    <property type="term" value="P:signal peptide processing"/>
    <property type="evidence" value="ECO:0007669"/>
    <property type="project" value="TreeGrafter"/>
</dbReference>
<dbReference type="GO" id="GO:0004190">
    <property type="term" value="F:aspartic-type endopeptidase activity"/>
    <property type="evidence" value="ECO:0007669"/>
    <property type="project" value="UniProtKB-EC"/>
</dbReference>
<gene>
    <name evidence="13" type="ORF">NG99_09585</name>
</gene>
<feature type="transmembrane region" description="Helical" evidence="10">
    <location>
        <begin position="186"/>
        <end position="204"/>
    </location>
</feature>
<evidence type="ECO:0000256" key="9">
    <source>
        <dbReference type="RuleBase" id="RU003794"/>
    </source>
</evidence>
<evidence type="ECO:0000259" key="12">
    <source>
        <dbReference type="Pfam" id="PF06750"/>
    </source>
</evidence>
<proteinExistence type="inferred from homology"/>
<dbReference type="EC" id="2.1.1.-" evidence="9"/>
<feature type="transmembrane region" description="Helical" evidence="10">
    <location>
        <begin position="13"/>
        <end position="35"/>
    </location>
</feature>
<dbReference type="OrthoDB" id="9789291at2"/>
<keyword evidence="14" id="KW-1185">Reference proteome</keyword>
<evidence type="ECO:0000256" key="6">
    <source>
        <dbReference type="ARBA" id="ARBA00022989"/>
    </source>
</evidence>
<evidence type="ECO:0000256" key="4">
    <source>
        <dbReference type="ARBA" id="ARBA00022519"/>
    </source>
</evidence>
<evidence type="ECO:0000256" key="7">
    <source>
        <dbReference type="ARBA" id="ARBA00023136"/>
    </source>
</evidence>
<evidence type="ECO:0000313" key="13">
    <source>
        <dbReference type="EMBL" id="KGT94393.1"/>
    </source>
</evidence>
<feature type="transmembrane region" description="Helical" evidence="10">
    <location>
        <begin position="118"/>
        <end position="151"/>
    </location>
</feature>
<dbReference type="Proteomes" id="UP000030351">
    <property type="component" value="Unassembled WGS sequence"/>
</dbReference>
<evidence type="ECO:0000256" key="2">
    <source>
        <dbReference type="ARBA" id="ARBA00005801"/>
    </source>
</evidence>
<comment type="similarity">
    <text evidence="2 8">Belongs to the peptidase A24 family.</text>
</comment>
<dbReference type="AlphaFoldDB" id="A0A0A4A994"/>